<gene>
    <name evidence="2" type="ORF">Gohar_019090</name>
</gene>
<dbReference type="Proteomes" id="UP000593560">
    <property type="component" value="Unassembled WGS sequence"/>
</dbReference>
<sequence>MEREIELDGSCGLYGNGYEDIFHTIQDCPTTKNIWTQIIPVDKLNSFFSGDLHDWVIANLQNNRRFQLEEVDWQCFFGMVPLSASPMLGNWIQLNSDGVVNEDFGFATVKGILRDRYDRWILGYNRFVGICSILDAELWDILKGFAIAINRGFDRIFILLDSQKAV</sequence>
<evidence type="ECO:0000313" key="3">
    <source>
        <dbReference type="Proteomes" id="UP000593560"/>
    </source>
</evidence>
<dbReference type="CDD" id="cd06222">
    <property type="entry name" value="RNase_H_like"/>
    <property type="match status" value="1"/>
</dbReference>
<feature type="domain" description="RNase H type-1" evidence="1">
    <location>
        <begin position="95"/>
        <end position="165"/>
    </location>
</feature>
<evidence type="ECO:0000259" key="1">
    <source>
        <dbReference type="Pfam" id="PF13456"/>
    </source>
</evidence>
<dbReference type="OrthoDB" id="961263at2759"/>
<organism evidence="2 3">
    <name type="scientific">Gossypium harknessii</name>
    <dbReference type="NCBI Taxonomy" id="34285"/>
    <lineage>
        <taxon>Eukaryota</taxon>
        <taxon>Viridiplantae</taxon>
        <taxon>Streptophyta</taxon>
        <taxon>Embryophyta</taxon>
        <taxon>Tracheophyta</taxon>
        <taxon>Spermatophyta</taxon>
        <taxon>Magnoliopsida</taxon>
        <taxon>eudicotyledons</taxon>
        <taxon>Gunneridae</taxon>
        <taxon>Pentapetalae</taxon>
        <taxon>rosids</taxon>
        <taxon>malvids</taxon>
        <taxon>Malvales</taxon>
        <taxon>Malvaceae</taxon>
        <taxon>Malvoideae</taxon>
        <taxon>Gossypium</taxon>
    </lineage>
</organism>
<dbReference type="GO" id="GO:0003676">
    <property type="term" value="F:nucleic acid binding"/>
    <property type="evidence" value="ECO:0007669"/>
    <property type="project" value="InterPro"/>
</dbReference>
<proteinExistence type="predicted"/>
<dbReference type="EMBL" id="JABFAD010000003">
    <property type="protein sequence ID" value="MBA0794798.1"/>
    <property type="molecule type" value="Genomic_DNA"/>
</dbReference>
<dbReference type="Pfam" id="PF13456">
    <property type="entry name" value="RVT_3"/>
    <property type="match status" value="1"/>
</dbReference>
<comment type="caution">
    <text evidence="2">The sequence shown here is derived from an EMBL/GenBank/DDBJ whole genome shotgun (WGS) entry which is preliminary data.</text>
</comment>
<dbReference type="InterPro" id="IPR053151">
    <property type="entry name" value="RNase_H-like"/>
</dbReference>
<dbReference type="GO" id="GO:0004523">
    <property type="term" value="F:RNA-DNA hybrid ribonuclease activity"/>
    <property type="evidence" value="ECO:0007669"/>
    <property type="project" value="InterPro"/>
</dbReference>
<keyword evidence="3" id="KW-1185">Reference proteome</keyword>
<evidence type="ECO:0000313" key="2">
    <source>
        <dbReference type="EMBL" id="MBA0794798.1"/>
    </source>
</evidence>
<accession>A0A7J9GBV3</accession>
<dbReference type="AlphaFoldDB" id="A0A7J9GBV3"/>
<dbReference type="InterPro" id="IPR044730">
    <property type="entry name" value="RNase_H-like_dom_plant"/>
</dbReference>
<dbReference type="InterPro" id="IPR002156">
    <property type="entry name" value="RNaseH_domain"/>
</dbReference>
<name>A0A7J9GBV3_9ROSI</name>
<dbReference type="PANTHER" id="PTHR47723">
    <property type="entry name" value="OS05G0353850 PROTEIN"/>
    <property type="match status" value="1"/>
</dbReference>
<dbReference type="PANTHER" id="PTHR47723:SF19">
    <property type="entry name" value="POLYNUCLEOTIDYL TRANSFERASE, RIBONUCLEASE H-LIKE SUPERFAMILY PROTEIN"/>
    <property type="match status" value="1"/>
</dbReference>
<protein>
    <recommendedName>
        <fullName evidence="1">RNase H type-1 domain-containing protein</fullName>
    </recommendedName>
</protein>
<reference evidence="2 3" key="1">
    <citation type="journal article" date="2019" name="Genome Biol. Evol.">
        <title>Insights into the evolution of the New World diploid cottons (Gossypium, subgenus Houzingenia) based on genome sequencing.</title>
        <authorList>
            <person name="Grover C.E."/>
            <person name="Arick M.A. 2nd"/>
            <person name="Thrash A."/>
            <person name="Conover J.L."/>
            <person name="Sanders W.S."/>
            <person name="Peterson D.G."/>
            <person name="Frelichowski J.E."/>
            <person name="Scheffler J.A."/>
            <person name="Scheffler B.E."/>
            <person name="Wendel J.F."/>
        </authorList>
    </citation>
    <scope>NUCLEOTIDE SEQUENCE [LARGE SCALE GENOMIC DNA]</scope>
    <source>
        <strain evidence="2">0</strain>
        <tissue evidence="2">Leaf</tissue>
    </source>
</reference>